<evidence type="ECO:0000256" key="1">
    <source>
        <dbReference type="SAM" id="MobiDB-lite"/>
    </source>
</evidence>
<dbReference type="Pfam" id="PF12079">
    <property type="entry name" value="DUF3558"/>
    <property type="match status" value="1"/>
</dbReference>
<feature type="signal peptide" evidence="2">
    <location>
        <begin position="1"/>
        <end position="28"/>
    </location>
</feature>
<name>A0ABT2JIW6_9PSEU</name>
<protein>
    <submittedName>
        <fullName evidence="3">DUF3558 domain-containing protein</fullName>
    </submittedName>
</protein>
<sequence length="187" mass="20063">MTGVTRFACGVVVLLFAAIAAGCTSTSAGAPKPAVTAAESTGDEPTRPREIRLDDVDPCTLLPEAEYEDYYLDEPGKPEESDRGEDQCVWYGDAGYMGVSLVTYDGVDARKGRYGQMEPTDPVEGFPAYTITLPGDEDNACFVLVDTADGQYLDVQVGLYDTSRDVPAPCEYAHQFASSVMSTLLTS</sequence>
<dbReference type="InterPro" id="IPR024520">
    <property type="entry name" value="DUF3558"/>
</dbReference>
<keyword evidence="4" id="KW-1185">Reference proteome</keyword>
<evidence type="ECO:0000256" key="2">
    <source>
        <dbReference type="SAM" id="SignalP"/>
    </source>
</evidence>
<dbReference type="Proteomes" id="UP001156441">
    <property type="component" value="Unassembled WGS sequence"/>
</dbReference>
<gene>
    <name evidence="3" type="ORF">JT362_32405</name>
</gene>
<organism evidence="3 4">
    <name type="scientific">Actinophytocola gossypii</name>
    <dbReference type="NCBI Taxonomy" id="2812003"/>
    <lineage>
        <taxon>Bacteria</taxon>
        <taxon>Bacillati</taxon>
        <taxon>Actinomycetota</taxon>
        <taxon>Actinomycetes</taxon>
        <taxon>Pseudonocardiales</taxon>
        <taxon>Pseudonocardiaceae</taxon>
    </lineage>
</organism>
<feature type="chain" id="PRO_5046353476" evidence="2">
    <location>
        <begin position="29"/>
        <end position="187"/>
    </location>
</feature>
<keyword evidence="2" id="KW-0732">Signal</keyword>
<proteinExistence type="predicted"/>
<dbReference type="PROSITE" id="PS51257">
    <property type="entry name" value="PROKAR_LIPOPROTEIN"/>
    <property type="match status" value="1"/>
</dbReference>
<dbReference type="RefSeq" id="WP_260195735.1">
    <property type="nucleotide sequence ID" value="NZ_JAFFZE010000028.1"/>
</dbReference>
<reference evidence="3 4" key="1">
    <citation type="submission" date="2021-02" db="EMBL/GenBank/DDBJ databases">
        <title>Actinophytocola xerophila sp. nov., isolated from soil of cotton cropping field.</title>
        <authorList>
            <person name="Huang R."/>
            <person name="Chen X."/>
            <person name="Ge X."/>
            <person name="Liu W."/>
        </authorList>
    </citation>
    <scope>NUCLEOTIDE SEQUENCE [LARGE SCALE GENOMIC DNA]</scope>
    <source>
        <strain evidence="3 4">S1-96</strain>
    </source>
</reference>
<accession>A0ABT2JIW6</accession>
<evidence type="ECO:0000313" key="3">
    <source>
        <dbReference type="EMBL" id="MCT2587827.1"/>
    </source>
</evidence>
<evidence type="ECO:0000313" key="4">
    <source>
        <dbReference type="Proteomes" id="UP001156441"/>
    </source>
</evidence>
<feature type="region of interest" description="Disordered" evidence="1">
    <location>
        <begin position="27"/>
        <end position="50"/>
    </location>
</feature>
<dbReference type="EMBL" id="JAFFZE010000028">
    <property type="protein sequence ID" value="MCT2587827.1"/>
    <property type="molecule type" value="Genomic_DNA"/>
</dbReference>
<comment type="caution">
    <text evidence="3">The sequence shown here is derived from an EMBL/GenBank/DDBJ whole genome shotgun (WGS) entry which is preliminary data.</text>
</comment>